<gene>
    <name evidence="1" type="ORF">MA20_35060</name>
</gene>
<name>A0A0A3XLB7_BRAJP</name>
<dbReference type="AlphaFoldDB" id="A0A0A3XLB7"/>
<dbReference type="OrthoDB" id="8244251at2"/>
<reference evidence="1 2" key="1">
    <citation type="submission" date="2014-09" db="EMBL/GenBank/DDBJ databases">
        <title>Draft genome of Bradyrhizobium japonicum Is-34.</title>
        <authorList>
            <person name="Tsurumaru H."/>
            <person name="Yamakawa T."/>
            <person name="Hashimoto S."/>
            <person name="Okizaki K."/>
            <person name="Kanesaki Y."/>
            <person name="Yoshikawa H."/>
            <person name="Yajima S."/>
        </authorList>
    </citation>
    <scope>NUCLEOTIDE SEQUENCE [LARGE SCALE GENOMIC DNA]</scope>
    <source>
        <strain evidence="1 2">Is-34</strain>
    </source>
</reference>
<dbReference type="KEGG" id="bjp:RN69_37715"/>
<proteinExistence type="predicted"/>
<accession>A0A0A3XLB7</accession>
<protein>
    <submittedName>
        <fullName evidence="1">Uncharacterized protein</fullName>
    </submittedName>
</protein>
<dbReference type="Proteomes" id="UP000030377">
    <property type="component" value="Unassembled WGS sequence"/>
</dbReference>
<organism evidence="1 2">
    <name type="scientific">Bradyrhizobium japonicum</name>
    <dbReference type="NCBI Taxonomy" id="375"/>
    <lineage>
        <taxon>Bacteria</taxon>
        <taxon>Pseudomonadati</taxon>
        <taxon>Pseudomonadota</taxon>
        <taxon>Alphaproteobacteria</taxon>
        <taxon>Hyphomicrobiales</taxon>
        <taxon>Nitrobacteraceae</taxon>
        <taxon>Bradyrhizobium</taxon>
    </lineage>
</organism>
<dbReference type="EMBL" id="JRPN01000027">
    <property type="protein sequence ID" value="KGT75155.1"/>
    <property type="molecule type" value="Genomic_DNA"/>
</dbReference>
<comment type="caution">
    <text evidence="1">The sequence shown here is derived from an EMBL/GenBank/DDBJ whole genome shotgun (WGS) entry which is preliminary data.</text>
</comment>
<sequence length="55" mass="6197">MKSALDESAREHRSISNIFEATSPFRTVFPPVEAARLPVAKVRPAHRALRPMTPR</sequence>
<evidence type="ECO:0000313" key="2">
    <source>
        <dbReference type="Proteomes" id="UP000030377"/>
    </source>
</evidence>
<evidence type="ECO:0000313" key="1">
    <source>
        <dbReference type="EMBL" id="KGT75155.1"/>
    </source>
</evidence>